<gene>
    <name evidence="1" type="ORF">METZ01_LOCUS285300</name>
</gene>
<name>A0A382L6Y3_9ZZZZ</name>
<dbReference type="EMBL" id="UINC01085161">
    <property type="protein sequence ID" value="SVC32446.1"/>
    <property type="molecule type" value="Genomic_DNA"/>
</dbReference>
<dbReference type="Gene3D" id="3.40.1390.10">
    <property type="entry name" value="MurE/MurF, N-terminal domain"/>
    <property type="match status" value="1"/>
</dbReference>
<protein>
    <recommendedName>
        <fullName evidence="2">Mur ligase N-terminal catalytic domain-containing protein</fullName>
    </recommendedName>
</protein>
<accession>A0A382L6Y3</accession>
<sequence>MFIQDILSKARNDSKKVSGISFDTRTLKKNNIFFAIPGSNENGLNYVDLAIAKGAS</sequence>
<dbReference type="SUPFAM" id="SSF63418">
    <property type="entry name" value="MurE/MurF N-terminal domain"/>
    <property type="match status" value="1"/>
</dbReference>
<evidence type="ECO:0000313" key="1">
    <source>
        <dbReference type="EMBL" id="SVC32446.1"/>
    </source>
</evidence>
<evidence type="ECO:0008006" key="2">
    <source>
        <dbReference type="Google" id="ProtNLM"/>
    </source>
</evidence>
<dbReference type="InterPro" id="IPR035911">
    <property type="entry name" value="MurE/MurF_N"/>
</dbReference>
<proteinExistence type="predicted"/>
<organism evidence="1">
    <name type="scientific">marine metagenome</name>
    <dbReference type="NCBI Taxonomy" id="408172"/>
    <lineage>
        <taxon>unclassified sequences</taxon>
        <taxon>metagenomes</taxon>
        <taxon>ecological metagenomes</taxon>
    </lineage>
</organism>
<reference evidence="1" key="1">
    <citation type="submission" date="2018-05" db="EMBL/GenBank/DDBJ databases">
        <authorList>
            <person name="Lanie J.A."/>
            <person name="Ng W.-L."/>
            <person name="Kazmierczak K.M."/>
            <person name="Andrzejewski T.M."/>
            <person name="Davidsen T.M."/>
            <person name="Wayne K.J."/>
            <person name="Tettelin H."/>
            <person name="Glass J.I."/>
            <person name="Rusch D."/>
            <person name="Podicherti R."/>
            <person name="Tsui H.-C.T."/>
            <person name="Winkler M.E."/>
        </authorList>
    </citation>
    <scope>NUCLEOTIDE SEQUENCE</scope>
</reference>
<dbReference type="AlphaFoldDB" id="A0A382L6Y3"/>
<feature type="non-terminal residue" evidence="1">
    <location>
        <position position="56"/>
    </location>
</feature>